<feature type="domain" description="DUF7708" evidence="9">
    <location>
        <begin position="547"/>
        <end position="649"/>
    </location>
</feature>
<evidence type="ECO:0000313" key="10">
    <source>
        <dbReference type="EMBL" id="QKX55253.1"/>
    </source>
</evidence>
<dbReference type="Proteomes" id="UP000509510">
    <property type="component" value="Chromosome I"/>
</dbReference>
<evidence type="ECO:0000256" key="1">
    <source>
        <dbReference type="ARBA" id="ARBA00004173"/>
    </source>
</evidence>
<dbReference type="SUPFAM" id="SSF56112">
    <property type="entry name" value="Protein kinase-like (PK-like)"/>
    <property type="match status" value="1"/>
</dbReference>
<accession>A0A7H8QQ24</accession>
<gene>
    <name evidence="10" type="ORF">TRUGW13939_02345</name>
</gene>
<evidence type="ECO:0000259" key="8">
    <source>
        <dbReference type="Pfam" id="PF01636"/>
    </source>
</evidence>
<evidence type="ECO:0000256" key="5">
    <source>
        <dbReference type="ARBA" id="ARBA00023128"/>
    </source>
</evidence>
<feature type="coiled-coil region" evidence="7">
    <location>
        <begin position="707"/>
        <end position="734"/>
    </location>
</feature>
<keyword evidence="5" id="KW-0496">Mitochondrion</keyword>
<dbReference type="InterPro" id="IPR002575">
    <property type="entry name" value="Aminoglycoside_PTrfase"/>
</dbReference>
<dbReference type="OrthoDB" id="5389929at2759"/>
<comment type="subcellular location">
    <subcellularLocation>
        <location evidence="1">Mitochondrion</location>
    </subcellularLocation>
</comment>
<dbReference type="AlphaFoldDB" id="A0A7H8QQ24"/>
<organism evidence="10 11">
    <name type="scientific">Talaromyces rugulosus</name>
    <name type="common">Penicillium rugulosum</name>
    <dbReference type="NCBI Taxonomy" id="121627"/>
    <lineage>
        <taxon>Eukaryota</taxon>
        <taxon>Fungi</taxon>
        <taxon>Dikarya</taxon>
        <taxon>Ascomycota</taxon>
        <taxon>Pezizomycotina</taxon>
        <taxon>Eurotiomycetes</taxon>
        <taxon>Eurotiomycetidae</taxon>
        <taxon>Eurotiales</taxon>
        <taxon>Trichocomaceae</taxon>
        <taxon>Talaromyces</taxon>
        <taxon>Talaromyces sect. Islandici</taxon>
    </lineage>
</organism>
<proteinExistence type="inferred from homology"/>
<evidence type="ECO:0000256" key="4">
    <source>
        <dbReference type="ARBA" id="ARBA00022946"/>
    </source>
</evidence>
<keyword evidence="4" id="KW-0809">Transit peptide</keyword>
<reference evidence="11" key="1">
    <citation type="submission" date="2020-06" db="EMBL/GenBank/DDBJ databases">
        <title>A chromosome-scale genome assembly of Talaromyces rugulosus W13939.</title>
        <authorList>
            <person name="Wang B."/>
            <person name="Guo L."/>
            <person name="Ye K."/>
            <person name="Wang L."/>
        </authorList>
    </citation>
    <scope>NUCLEOTIDE SEQUENCE [LARGE SCALE GENOMIC DNA]</scope>
    <source>
        <strain evidence="11">W13939</strain>
    </source>
</reference>
<dbReference type="PANTHER" id="PTHR36091">
    <property type="entry name" value="ALTERED INHERITANCE OF MITOCHONDRIA PROTEIN 9, MITOCHONDRIAL"/>
    <property type="match status" value="1"/>
</dbReference>
<dbReference type="Gene3D" id="3.90.1200.10">
    <property type="match status" value="1"/>
</dbReference>
<dbReference type="InterPro" id="IPR056125">
    <property type="entry name" value="DUF7708"/>
</dbReference>
<feature type="domain" description="Aminoglycoside phosphotransferase" evidence="8">
    <location>
        <begin position="88"/>
        <end position="346"/>
    </location>
</feature>
<keyword evidence="11" id="KW-1185">Reference proteome</keyword>
<evidence type="ECO:0000256" key="3">
    <source>
        <dbReference type="ARBA" id="ARBA00016197"/>
    </source>
</evidence>
<dbReference type="Gene3D" id="3.30.200.20">
    <property type="entry name" value="Phosphorylase Kinase, domain 1"/>
    <property type="match status" value="1"/>
</dbReference>
<name>A0A7H8QQ24_TALRU</name>
<dbReference type="GeneID" id="55989854"/>
<keyword evidence="7" id="KW-0175">Coiled coil</keyword>
<evidence type="ECO:0000256" key="6">
    <source>
        <dbReference type="ARBA" id="ARBA00031849"/>
    </source>
</evidence>
<evidence type="ECO:0000256" key="7">
    <source>
        <dbReference type="SAM" id="Coils"/>
    </source>
</evidence>
<dbReference type="InterPro" id="IPR051035">
    <property type="entry name" value="Mito_inheritance_9"/>
</dbReference>
<evidence type="ECO:0000259" key="9">
    <source>
        <dbReference type="Pfam" id="PF24809"/>
    </source>
</evidence>
<protein>
    <recommendedName>
        <fullName evidence="3">Altered inheritance of mitochondria protein 9, mitochondrial</fullName>
    </recommendedName>
    <alternativeName>
        <fullName evidence="6">Found in mitochondrial proteome protein 29</fullName>
    </alternativeName>
</protein>
<dbReference type="KEGG" id="trg:TRUGW13939_02345"/>
<dbReference type="InterPro" id="IPR011009">
    <property type="entry name" value="Kinase-like_dom_sf"/>
</dbReference>
<dbReference type="Pfam" id="PF24809">
    <property type="entry name" value="DUF7708"/>
    <property type="match status" value="1"/>
</dbReference>
<dbReference type="Pfam" id="PF01636">
    <property type="entry name" value="APH"/>
    <property type="match status" value="1"/>
</dbReference>
<comment type="similarity">
    <text evidence="2">Belongs to the AIM9 family.</text>
</comment>
<dbReference type="RefSeq" id="XP_035341432.1">
    <property type="nucleotide sequence ID" value="XM_035485539.1"/>
</dbReference>
<dbReference type="GO" id="GO:0005739">
    <property type="term" value="C:mitochondrion"/>
    <property type="evidence" value="ECO:0007669"/>
    <property type="project" value="UniProtKB-SubCell"/>
</dbReference>
<dbReference type="PANTHER" id="PTHR36091:SF1">
    <property type="entry name" value="ALTERED INHERITANCE OF MITOCHONDRIA PROTEIN 9, MITOCHONDRIAL"/>
    <property type="match status" value="1"/>
</dbReference>
<evidence type="ECO:0000256" key="2">
    <source>
        <dbReference type="ARBA" id="ARBA00005543"/>
    </source>
</evidence>
<dbReference type="EMBL" id="CP055898">
    <property type="protein sequence ID" value="QKX55253.1"/>
    <property type="molecule type" value="Genomic_DNA"/>
</dbReference>
<sequence length="1000" mass="114056">MLANPVGRSTITQSRLRTTRCQQYNRGFASSVGNYESRDSSSDLYNYTSGRWLYDEQFQLRRRYREFNVKALKEYTYREFGTPCVEMSKLPEGQYNKVFSLKMQDRREVLARIPNPNAGQSSYIVSSEVATLDFLRNVLDVPVPKILAWSSQESQISSIGTQYIIMEKAQGRQLSEVWPTMSEKQRFALVKDLVAIEKRLLGIDFLAHGSIYYKTTYPDGLGAVNIDQLPTSKQETGSNFVIGPTTERSFFIENTRGKKIDQGPWRTAQDPEAEKPSGISGRISTRRARAKNHVLLLEQFVTILPYIVPTTDIARPTLMHHDLHLDNIFINDTDPTKISSIIDWQAVFASPRFLQARFPSIVDCDDPYPWGAVQPSLPEGFDALSSTEQAISRDALRRLRLKKFYEIASRKFNPTLFTAMDATRNHSDPTSFIFHVIGQSASYGPVPLEELLIQVYGQWDKIALKNGLDIPCPFSFTEDEINEKRQRAQEWANVFREFETLQTRIAGKDGWVSHEETLFALVRRQKRPNGLFVRHYQASASLALAFMDAFSPLIDAVKDCAPGYGGLAIATISLLFVVARKKDGIERKLASTIEGIRDRLPAIDLYKSIYDENHALDSEMQSKIIHAYQTFIEFCISAVKYYKGHGARKYPTFWVLITSFKTSNASLGRWRKALVPGNTSIGESSTRVQSSIVGIRRLGEELVAKNVDRIKRSNEELDRKILELDRKLLELQDRFSEEVIDRFRTTFQLEGFSQELLDQQLEDYRVALIMDQQSFAGVLERMSGANLDRFINSGVYQQWATSELSCLLVLSGHNDEGSLSPQCWLSPVALCTIDKCRKADSVHFAYYIAPNEGATVYKILASLLLQLIHSEKGILRDEAERDAFKMEMHYYQQKVPSEENYRHGHNDKTDALYDIARRVVRFFKESESVCIVVDRADLCRNFVDYDQRGALRDGREEMIRAARCRLKILVISNGIGSREGENGDAVVESIIQRTIHQRFA</sequence>
<evidence type="ECO:0000313" key="11">
    <source>
        <dbReference type="Proteomes" id="UP000509510"/>
    </source>
</evidence>